<name>A0AAN6YJS1_9PEZI</name>
<protein>
    <submittedName>
        <fullName evidence="3">Uncharacterized protein</fullName>
    </submittedName>
</protein>
<sequence>MAAKIESGAMSVDNDMQPVNYQSVDSWLQRVGVVPSTSSPQPAASHNQVQWTPTADHSLDLATITDNNIIMIPAQFVAKMDRLNKKVNDLESTIYFLKEDVSEQNQKKIQLNQELAGLSNAKSAIKTINQRLNSIQFGFSRLLDRIEVLEKSTGIEDAFRSAQNTSSGGGRSIEFTNGNEDILSNPGNPLTVLTSGAIPRGRGRTHKNKRRAVDQGDRPVAAAPAFNIGTAAAAVANGSPADIAKMEELVAIVVRQLEAMKLQRAATEGGPDDGGSATTGPTTTGTTSSMDGDIPMSNEEGGMGEGI</sequence>
<evidence type="ECO:0000256" key="2">
    <source>
        <dbReference type="SAM" id="MobiDB-lite"/>
    </source>
</evidence>
<proteinExistence type="predicted"/>
<evidence type="ECO:0000313" key="4">
    <source>
        <dbReference type="Proteomes" id="UP001301769"/>
    </source>
</evidence>
<reference evidence="3" key="2">
    <citation type="submission" date="2023-05" db="EMBL/GenBank/DDBJ databases">
        <authorList>
            <consortium name="Lawrence Berkeley National Laboratory"/>
            <person name="Steindorff A."/>
            <person name="Hensen N."/>
            <person name="Bonometti L."/>
            <person name="Westerberg I."/>
            <person name="Brannstrom I.O."/>
            <person name="Guillou S."/>
            <person name="Cros-Aarteil S."/>
            <person name="Calhoun S."/>
            <person name="Haridas S."/>
            <person name="Kuo A."/>
            <person name="Mondo S."/>
            <person name="Pangilinan J."/>
            <person name="Riley R."/>
            <person name="Labutti K."/>
            <person name="Andreopoulos B."/>
            <person name="Lipzen A."/>
            <person name="Chen C."/>
            <person name="Yanf M."/>
            <person name="Daum C."/>
            <person name="Ng V."/>
            <person name="Clum A."/>
            <person name="Ohm R."/>
            <person name="Martin F."/>
            <person name="Silar P."/>
            <person name="Natvig D."/>
            <person name="Lalanne C."/>
            <person name="Gautier V."/>
            <person name="Ament-Velasquez S.L."/>
            <person name="Kruys A."/>
            <person name="Hutchinson M.I."/>
            <person name="Powell A.J."/>
            <person name="Barry K."/>
            <person name="Miller A.N."/>
            <person name="Grigoriev I.V."/>
            <person name="Debuchy R."/>
            <person name="Gladieux P."/>
            <person name="Thoren M.H."/>
            <person name="Johannesson H."/>
        </authorList>
    </citation>
    <scope>NUCLEOTIDE SEQUENCE</scope>
    <source>
        <strain evidence="3">PSN293</strain>
    </source>
</reference>
<accession>A0AAN6YJS1</accession>
<keyword evidence="4" id="KW-1185">Reference proteome</keyword>
<feature type="coiled-coil region" evidence="1">
    <location>
        <begin position="80"/>
        <end position="121"/>
    </location>
</feature>
<reference evidence="3" key="1">
    <citation type="journal article" date="2023" name="Mol. Phylogenet. Evol.">
        <title>Genome-scale phylogeny and comparative genomics of the fungal order Sordariales.</title>
        <authorList>
            <person name="Hensen N."/>
            <person name="Bonometti L."/>
            <person name="Westerberg I."/>
            <person name="Brannstrom I.O."/>
            <person name="Guillou S."/>
            <person name="Cros-Aarteil S."/>
            <person name="Calhoun S."/>
            <person name="Haridas S."/>
            <person name="Kuo A."/>
            <person name="Mondo S."/>
            <person name="Pangilinan J."/>
            <person name="Riley R."/>
            <person name="LaButti K."/>
            <person name="Andreopoulos B."/>
            <person name="Lipzen A."/>
            <person name="Chen C."/>
            <person name="Yan M."/>
            <person name="Daum C."/>
            <person name="Ng V."/>
            <person name="Clum A."/>
            <person name="Steindorff A."/>
            <person name="Ohm R.A."/>
            <person name="Martin F."/>
            <person name="Silar P."/>
            <person name="Natvig D.O."/>
            <person name="Lalanne C."/>
            <person name="Gautier V."/>
            <person name="Ament-Velasquez S.L."/>
            <person name="Kruys A."/>
            <person name="Hutchinson M.I."/>
            <person name="Powell A.J."/>
            <person name="Barry K."/>
            <person name="Miller A.N."/>
            <person name="Grigoriev I.V."/>
            <person name="Debuchy R."/>
            <person name="Gladieux P."/>
            <person name="Hiltunen Thoren M."/>
            <person name="Johannesson H."/>
        </authorList>
    </citation>
    <scope>NUCLEOTIDE SEQUENCE</scope>
    <source>
        <strain evidence="3">PSN293</strain>
    </source>
</reference>
<feature type="region of interest" description="Disordered" evidence="2">
    <location>
        <begin position="264"/>
        <end position="307"/>
    </location>
</feature>
<evidence type="ECO:0000313" key="3">
    <source>
        <dbReference type="EMBL" id="KAK4217467.1"/>
    </source>
</evidence>
<evidence type="ECO:0000256" key="1">
    <source>
        <dbReference type="SAM" id="Coils"/>
    </source>
</evidence>
<gene>
    <name evidence="3" type="ORF">QBC37DRAFT_384412</name>
</gene>
<comment type="caution">
    <text evidence="3">The sequence shown here is derived from an EMBL/GenBank/DDBJ whole genome shotgun (WGS) entry which is preliminary data.</text>
</comment>
<feature type="compositionally biased region" description="Polar residues" evidence="2">
    <location>
        <begin position="185"/>
        <end position="194"/>
    </location>
</feature>
<feature type="region of interest" description="Disordered" evidence="2">
    <location>
        <begin position="180"/>
        <end position="216"/>
    </location>
</feature>
<dbReference type="Proteomes" id="UP001301769">
    <property type="component" value="Unassembled WGS sequence"/>
</dbReference>
<organism evidence="3 4">
    <name type="scientific">Rhypophila decipiens</name>
    <dbReference type="NCBI Taxonomy" id="261697"/>
    <lineage>
        <taxon>Eukaryota</taxon>
        <taxon>Fungi</taxon>
        <taxon>Dikarya</taxon>
        <taxon>Ascomycota</taxon>
        <taxon>Pezizomycotina</taxon>
        <taxon>Sordariomycetes</taxon>
        <taxon>Sordariomycetidae</taxon>
        <taxon>Sordariales</taxon>
        <taxon>Naviculisporaceae</taxon>
        <taxon>Rhypophila</taxon>
    </lineage>
</organism>
<dbReference type="AlphaFoldDB" id="A0AAN6YJS1"/>
<dbReference type="EMBL" id="MU858059">
    <property type="protein sequence ID" value="KAK4217467.1"/>
    <property type="molecule type" value="Genomic_DNA"/>
</dbReference>
<feature type="compositionally biased region" description="Low complexity" evidence="2">
    <location>
        <begin position="274"/>
        <end position="293"/>
    </location>
</feature>
<feature type="compositionally biased region" description="Basic residues" evidence="2">
    <location>
        <begin position="201"/>
        <end position="210"/>
    </location>
</feature>
<keyword evidence="1" id="KW-0175">Coiled coil</keyword>